<proteinExistence type="inferred from homology"/>
<reference evidence="7 8" key="1">
    <citation type="journal article" date="2022" name="Nat. Genet.">
        <title>Improved pea reference genome and pan-genome highlight genomic features and evolutionary characteristics.</title>
        <authorList>
            <person name="Yang T."/>
            <person name="Liu R."/>
            <person name="Luo Y."/>
            <person name="Hu S."/>
            <person name="Wang D."/>
            <person name="Wang C."/>
            <person name="Pandey M.K."/>
            <person name="Ge S."/>
            <person name="Xu Q."/>
            <person name="Li N."/>
            <person name="Li G."/>
            <person name="Huang Y."/>
            <person name="Saxena R.K."/>
            <person name="Ji Y."/>
            <person name="Li M."/>
            <person name="Yan X."/>
            <person name="He Y."/>
            <person name="Liu Y."/>
            <person name="Wang X."/>
            <person name="Xiang C."/>
            <person name="Varshney R.K."/>
            <person name="Ding H."/>
            <person name="Gao S."/>
            <person name="Zong X."/>
        </authorList>
    </citation>
    <scope>NUCLEOTIDE SEQUENCE [LARGE SCALE GENOMIC DNA]</scope>
    <source>
        <strain evidence="7 8">cv. Zhongwan 6</strain>
    </source>
</reference>
<evidence type="ECO:0000259" key="6">
    <source>
        <dbReference type="SMART" id="SM00848"/>
    </source>
</evidence>
<dbReference type="GO" id="GO:0008234">
    <property type="term" value="F:cysteine-type peptidase activity"/>
    <property type="evidence" value="ECO:0007669"/>
    <property type="project" value="UniProtKB-KW"/>
</dbReference>
<evidence type="ECO:0000256" key="5">
    <source>
        <dbReference type="SAM" id="Phobius"/>
    </source>
</evidence>
<dbReference type="SUPFAM" id="SSF54001">
    <property type="entry name" value="Cysteine proteinases"/>
    <property type="match status" value="1"/>
</dbReference>
<evidence type="ECO:0000256" key="1">
    <source>
        <dbReference type="ARBA" id="ARBA00008455"/>
    </source>
</evidence>
<comment type="caution">
    <text evidence="7">The sequence shown here is derived from an EMBL/GenBank/DDBJ whole genome shotgun (WGS) entry which is preliminary data.</text>
</comment>
<dbReference type="InterPro" id="IPR038765">
    <property type="entry name" value="Papain-like_cys_pep_sf"/>
</dbReference>
<keyword evidence="8" id="KW-1185">Reference proteome</keyword>
<keyword evidence="5" id="KW-1133">Transmembrane helix</keyword>
<keyword evidence="5" id="KW-0472">Membrane</keyword>
<dbReference type="Gene3D" id="3.90.70.10">
    <property type="entry name" value="Cysteine proteinases"/>
    <property type="match status" value="1"/>
</dbReference>
<feature type="transmembrane region" description="Helical" evidence="5">
    <location>
        <begin position="6"/>
        <end position="26"/>
    </location>
</feature>
<accession>A0A9D5BPW3</accession>
<dbReference type="Gene3D" id="1.10.287.2250">
    <property type="match status" value="1"/>
</dbReference>
<evidence type="ECO:0000313" key="7">
    <source>
        <dbReference type="EMBL" id="KAI5447772.1"/>
    </source>
</evidence>
<dbReference type="AlphaFoldDB" id="A0A9D5BPW3"/>
<evidence type="ECO:0000256" key="3">
    <source>
        <dbReference type="ARBA" id="ARBA00022801"/>
    </source>
</evidence>
<keyword evidence="3" id="KW-0378">Hydrolase</keyword>
<comment type="similarity">
    <text evidence="1">Belongs to the peptidase C1 family.</text>
</comment>
<dbReference type="Pfam" id="PF00112">
    <property type="entry name" value="Peptidase_C1"/>
    <property type="match status" value="1"/>
</dbReference>
<feature type="domain" description="Cathepsin propeptide inhibitor" evidence="6">
    <location>
        <begin position="72"/>
        <end position="131"/>
    </location>
</feature>
<protein>
    <recommendedName>
        <fullName evidence="6">Cathepsin propeptide inhibitor domain-containing protein</fullName>
    </recommendedName>
</protein>
<dbReference type="InterPro" id="IPR013201">
    <property type="entry name" value="Prot_inhib_I29"/>
</dbReference>
<dbReference type="GO" id="GO:0006508">
    <property type="term" value="P:proteolysis"/>
    <property type="evidence" value="ECO:0007669"/>
    <property type="project" value="UniProtKB-KW"/>
</dbReference>
<evidence type="ECO:0000313" key="8">
    <source>
        <dbReference type="Proteomes" id="UP001058974"/>
    </source>
</evidence>
<organism evidence="7 8">
    <name type="scientific">Pisum sativum</name>
    <name type="common">Garden pea</name>
    <name type="synonym">Lathyrus oleraceus</name>
    <dbReference type="NCBI Taxonomy" id="3888"/>
    <lineage>
        <taxon>Eukaryota</taxon>
        <taxon>Viridiplantae</taxon>
        <taxon>Streptophyta</taxon>
        <taxon>Embryophyta</taxon>
        <taxon>Tracheophyta</taxon>
        <taxon>Spermatophyta</taxon>
        <taxon>Magnoliopsida</taxon>
        <taxon>eudicotyledons</taxon>
        <taxon>Gunneridae</taxon>
        <taxon>Pentapetalae</taxon>
        <taxon>rosids</taxon>
        <taxon>fabids</taxon>
        <taxon>Fabales</taxon>
        <taxon>Fabaceae</taxon>
        <taxon>Papilionoideae</taxon>
        <taxon>50 kb inversion clade</taxon>
        <taxon>NPAAA clade</taxon>
        <taxon>Hologalegina</taxon>
        <taxon>IRL clade</taxon>
        <taxon>Fabeae</taxon>
        <taxon>Lathyrus</taxon>
    </lineage>
</organism>
<dbReference type="PANTHER" id="PTHR12411">
    <property type="entry name" value="CYSTEINE PROTEASE FAMILY C1-RELATED"/>
    <property type="match status" value="1"/>
</dbReference>
<dbReference type="InterPro" id="IPR013128">
    <property type="entry name" value="Peptidase_C1A"/>
</dbReference>
<keyword evidence="5" id="KW-0812">Transmembrane</keyword>
<keyword evidence="2" id="KW-0645">Protease</keyword>
<evidence type="ECO:0000256" key="4">
    <source>
        <dbReference type="ARBA" id="ARBA00022807"/>
    </source>
</evidence>
<dbReference type="Pfam" id="PF08246">
    <property type="entry name" value="Inhibitor_I29"/>
    <property type="match status" value="1"/>
</dbReference>
<dbReference type="EMBL" id="JAMSHJ010000001">
    <property type="protein sequence ID" value="KAI5447772.1"/>
    <property type="molecule type" value="Genomic_DNA"/>
</dbReference>
<sequence>MRISFTSNRFGFFIVFTACLCIYFAIQKNKTHKKKDIVSIFSRFEIPTSKYTSILGPKLDKLPNQDEAKKLFQLWKKEHGRVYRNQEEMEKKLEIFVSNLKYIVETNAKRDSPYSSLLGLTKFADLRFMEFKEKYMSMNTDTMDIVNDDVDELTCSKPPPTLDWRLKGAVTPVKDQGDCESCSYTFRTKYFDPILAWVHEIFVGIILEEQFVSGKERCSGM</sequence>
<keyword evidence="4" id="KW-0788">Thiol protease</keyword>
<dbReference type="Gramene" id="Psat01G0528200-T1">
    <property type="protein sequence ID" value="KAI5447772.1"/>
    <property type="gene ID" value="KIW84_015282"/>
</dbReference>
<dbReference type="InterPro" id="IPR000668">
    <property type="entry name" value="Peptidase_C1A_C"/>
</dbReference>
<evidence type="ECO:0000256" key="2">
    <source>
        <dbReference type="ARBA" id="ARBA00022670"/>
    </source>
</evidence>
<gene>
    <name evidence="7" type="ORF">KIW84_015282</name>
</gene>
<dbReference type="SMART" id="SM00848">
    <property type="entry name" value="Inhibitor_I29"/>
    <property type="match status" value="1"/>
</dbReference>
<dbReference type="Proteomes" id="UP001058974">
    <property type="component" value="Chromosome 1"/>
</dbReference>
<name>A0A9D5BPW3_PEA</name>